<feature type="chain" id="PRO_5028843964" evidence="1">
    <location>
        <begin position="23"/>
        <end position="298"/>
    </location>
</feature>
<dbReference type="AlphaFoldDB" id="A0A7G9RIP8"/>
<dbReference type="InterPro" id="IPR036663">
    <property type="entry name" value="Fumarylacetoacetase_C_sf"/>
</dbReference>
<dbReference type="RefSeq" id="WP_187595746.1">
    <property type="nucleotide sequence ID" value="NZ_CP060714.1"/>
</dbReference>
<dbReference type="PROSITE" id="PS51257">
    <property type="entry name" value="PROKAR_LIPOPROTEIN"/>
    <property type="match status" value="1"/>
</dbReference>
<dbReference type="PANTHER" id="PTHR30143">
    <property type="entry name" value="ACID HYDRATASE"/>
    <property type="match status" value="1"/>
</dbReference>
<feature type="signal peptide" evidence="1">
    <location>
        <begin position="1"/>
        <end position="22"/>
    </location>
</feature>
<keyword evidence="2" id="KW-0378">Hydrolase</keyword>
<evidence type="ECO:0000256" key="1">
    <source>
        <dbReference type="SAM" id="SignalP"/>
    </source>
</evidence>
<proteinExistence type="predicted"/>
<gene>
    <name evidence="2" type="ORF">H9K76_12425</name>
</gene>
<dbReference type="SUPFAM" id="SSF56529">
    <property type="entry name" value="FAH"/>
    <property type="match status" value="1"/>
</dbReference>
<accession>A0A7G9RIP8</accession>
<dbReference type="GO" id="GO:0005737">
    <property type="term" value="C:cytoplasm"/>
    <property type="evidence" value="ECO:0007669"/>
    <property type="project" value="TreeGrafter"/>
</dbReference>
<dbReference type="GO" id="GO:0016787">
    <property type="term" value="F:hydrolase activity"/>
    <property type="evidence" value="ECO:0007669"/>
    <property type="project" value="UniProtKB-KW"/>
</dbReference>
<dbReference type="Gene3D" id="3.90.850.10">
    <property type="entry name" value="Fumarylacetoacetase-like, C-terminal domain"/>
    <property type="match status" value="1"/>
</dbReference>
<keyword evidence="3" id="KW-1185">Reference proteome</keyword>
<reference evidence="2 3" key="1">
    <citation type="submission" date="2020-08" db="EMBL/GenBank/DDBJ databases">
        <title>Genome sequence of Diaphorobacter ruginosibacter DSM 27467T.</title>
        <authorList>
            <person name="Hyun D.-W."/>
            <person name="Bae J.-W."/>
        </authorList>
    </citation>
    <scope>NUCLEOTIDE SEQUENCE [LARGE SCALE GENOMIC DNA]</scope>
    <source>
        <strain evidence="2 3">DSM 27467</strain>
    </source>
</reference>
<dbReference type="KEGG" id="drg:H9K76_12425"/>
<evidence type="ECO:0000313" key="3">
    <source>
        <dbReference type="Proteomes" id="UP000515811"/>
    </source>
</evidence>
<evidence type="ECO:0000313" key="2">
    <source>
        <dbReference type="EMBL" id="QNN55473.1"/>
    </source>
</evidence>
<dbReference type="PANTHER" id="PTHR30143:SF0">
    <property type="entry name" value="2-KETO-4-PENTENOATE HYDRATASE"/>
    <property type="match status" value="1"/>
</dbReference>
<sequence length="298" mass="31371">MISKSALIPLALSVFCATSAGAACLQPGEVAQLMQNYVALKPSPNIAHLSDDDGACSRARFNALLSQAFDKVVGYKAGLTNPAVQQRFGTNKPVWGVLYSGMIQPNDTTLPVRFGAHPLFEADLLVRVKHVNVNVARTPAEVLENIDQIIPFIELPDLLVENPATLNGAGVAAINVGARAGVAGEPISVPVFPEQQRVYLQALADMSIQLTDNSGATLASGKGSDILGHPLNAVVWIAQALRQENIQLKPGDLVSLGSFSPLMPPKAGLSVTATYLGLPGAKPVRVNFQPPVFPGQSD</sequence>
<name>A0A7G9RIP8_9BURK</name>
<organism evidence="2 3">
    <name type="scientific">Diaphorobacter ruginosibacter</name>
    <dbReference type="NCBI Taxonomy" id="1715720"/>
    <lineage>
        <taxon>Bacteria</taxon>
        <taxon>Pseudomonadati</taxon>
        <taxon>Pseudomonadota</taxon>
        <taxon>Betaproteobacteria</taxon>
        <taxon>Burkholderiales</taxon>
        <taxon>Comamonadaceae</taxon>
        <taxon>Diaphorobacter</taxon>
    </lineage>
</organism>
<dbReference type="InterPro" id="IPR050772">
    <property type="entry name" value="Hydratase-Decarb/MhpD_sf"/>
</dbReference>
<dbReference type="EMBL" id="CP060714">
    <property type="protein sequence ID" value="QNN55473.1"/>
    <property type="molecule type" value="Genomic_DNA"/>
</dbReference>
<dbReference type="GO" id="GO:0008684">
    <property type="term" value="F:2-oxopent-4-enoate hydratase activity"/>
    <property type="evidence" value="ECO:0007669"/>
    <property type="project" value="TreeGrafter"/>
</dbReference>
<protein>
    <submittedName>
        <fullName evidence="2">Fumarylacetoacetate hydrolase</fullName>
    </submittedName>
</protein>
<dbReference type="Proteomes" id="UP000515811">
    <property type="component" value="Chromosome"/>
</dbReference>
<keyword evidence="1" id="KW-0732">Signal</keyword>